<evidence type="ECO:0000256" key="6">
    <source>
        <dbReference type="ARBA" id="ARBA00069357"/>
    </source>
</evidence>
<dbReference type="GO" id="GO:0046872">
    <property type="term" value="F:metal ion binding"/>
    <property type="evidence" value="ECO:0007669"/>
    <property type="project" value="UniProtKB-KW"/>
</dbReference>
<evidence type="ECO:0000313" key="7">
    <source>
        <dbReference type="EMBL" id="KAG8444647.1"/>
    </source>
</evidence>
<dbReference type="AlphaFoldDB" id="A0A8T2JMH8"/>
<evidence type="ECO:0000313" key="8">
    <source>
        <dbReference type="Proteomes" id="UP000812440"/>
    </source>
</evidence>
<evidence type="ECO:0000256" key="1">
    <source>
        <dbReference type="ARBA" id="ARBA00009589"/>
    </source>
</evidence>
<accession>A0A8T2JMH8</accession>
<reference evidence="7" key="1">
    <citation type="thesis" date="2020" institute="ProQuest LLC" country="789 East Eisenhower Parkway, Ann Arbor, MI, USA">
        <title>Comparative Genomics and Chromosome Evolution.</title>
        <authorList>
            <person name="Mudd A.B."/>
        </authorList>
    </citation>
    <scope>NUCLEOTIDE SEQUENCE</scope>
    <source>
        <strain evidence="7">Female2</strain>
        <tissue evidence="7">Blood</tissue>
    </source>
</reference>
<keyword evidence="8" id="KW-1185">Reference proteome</keyword>
<dbReference type="EMBL" id="JAACNH010000004">
    <property type="protein sequence ID" value="KAG8444647.1"/>
    <property type="molecule type" value="Genomic_DNA"/>
</dbReference>
<comment type="caution">
    <text evidence="7">The sequence shown here is derived from an EMBL/GenBank/DDBJ whole genome shotgun (WGS) entry which is preliminary data.</text>
</comment>
<keyword evidence="5" id="KW-0007">Acetylation</keyword>
<name>A0A8T2JMH8_9PIPI</name>
<dbReference type="PANTHER" id="PTHR12103:SF38">
    <property type="entry name" value="5'-NUCLEOTIDASE DOMAIN-CONTAINING PROTEIN 1"/>
    <property type="match status" value="1"/>
</dbReference>
<dbReference type="OrthoDB" id="6503940at2759"/>
<dbReference type="Gene3D" id="3.40.50.1000">
    <property type="entry name" value="HAD superfamily/HAD-like"/>
    <property type="match status" value="1"/>
</dbReference>
<evidence type="ECO:0000256" key="2">
    <source>
        <dbReference type="ARBA" id="ARBA00022723"/>
    </source>
</evidence>
<dbReference type="InterPro" id="IPR036412">
    <property type="entry name" value="HAD-like_sf"/>
</dbReference>
<sequence>NCGTYFPSVKKDPSKYLKPCPDAVKHWLRGLKSSRKIMLLITSSHSDYCRLLCEYILGKNFEDLFDIIITNALKPGFFSLYPQQRAFWTLENDEEIHVLASLEKPGWYSQGNWVHLNDLLKNMTGKSEPKIAYFGDSIRSDIFTAHHYSNWETVLILEELEGEEVFKPNMTDLGSSLKKKGKYDGQCLASRQWGSYFVDSFPCTQKTSLTWCCASIRNYSTIVIPSITSVVDLPLDYKFPRFSMDHSETAGFYPCPPKVMVHQIKQETAV</sequence>
<feature type="non-terminal residue" evidence="7">
    <location>
        <position position="270"/>
    </location>
</feature>
<dbReference type="GO" id="GO:0008253">
    <property type="term" value="F:5'-nucleotidase activity"/>
    <property type="evidence" value="ECO:0007669"/>
    <property type="project" value="TreeGrafter"/>
</dbReference>
<protein>
    <recommendedName>
        <fullName evidence="6">5'-nucleotidase domain-containing protein 1</fullName>
    </recommendedName>
</protein>
<proteinExistence type="inferred from homology"/>
<dbReference type="InterPro" id="IPR023214">
    <property type="entry name" value="HAD_sf"/>
</dbReference>
<comment type="similarity">
    <text evidence="1">Belongs to the 5'(3')-deoxyribonucleotidase family.</text>
</comment>
<gene>
    <name evidence="7" type="ORF">GDO86_009708</name>
</gene>
<dbReference type="PANTHER" id="PTHR12103">
    <property type="entry name" value="5'-NUCLEOTIDASE DOMAIN-CONTAINING"/>
    <property type="match status" value="1"/>
</dbReference>
<evidence type="ECO:0000256" key="5">
    <source>
        <dbReference type="ARBA" id="ARBA00022990"/>
    </source>
</evidence>
<dbReference type="InterPro" id="IPR008380">
    <property type="entry name" value="HAD-SF_hydro_IG_5-nucl"/>
</dbReference>
<dbReference type="Pfam" id="PF05761">
    <property type="entry name" value="5_nucleotid"/>
    <property type="match status" value="1"/>
</dbReference>
<keyword evidence="2" id="KW-0479">Metal-binding</keyword>
<dbReference type="FunFam" id="3.40.50.1000:FF:000086">
    <property type="entry name" value="LD24878p"/>
    <property type="match status" value="1"/>
</dbReference>
<keyword evidence="3" id="KW-0378">Hydrolase</keyword>
<organism evidence="7 8">
    <name type="scientific">Hymenochirus boettgeri</name>
    <name type="common">Congo dwarf clawed frog</name>
    <dbReference type="NCBI Taxonomy" id="247094"/>
    <lineage>
        <taxon>Eukaryota</taxon>
        <taxon>Metazoa</taxon>
        <taxon>Chordata</taxon>
        <taxon>Craniata</taxon>
        <taxon>Vertebrata</taxon>
        <taxon>Euteleostomi</taxon>
        <taxon>Amphibia</taxon>
        <taxon>Batrachia</taxon>
        <taxon>Anura</taxon>
        <taxon>Pipoidea</taxon>
        <taxon>Pipidae</taxon>
        <taxon>Pipinae</taxon>
        <taxon>Hymenochirus</taxon>
    </lineage>
</organism>
<dbReference type="Proteomes" id="UP000812440">
    <property type="component" value="Chromosome 5"/>
</dbReference>
<dbReference type="SUPFAM" id="SSF56784">
    <property type="entry name" value="HAD-like"/>
    <property type="match status" value="1"/>
</dbReference>
<evidence type="ECO:0000256" key="3">
    <source>
        <dbReference type="ARBA" id="ARBA00022801"/>
    </source>
</evidence>
<evidence type="ECO:0000256" key="4">
    <source>
        <dbReference type="ARBA" id="ARBA00022842"/>
    </source>
</evidence>
<keyword evidence="4" id="KW-0460">Magnesium</keyword>